<evidence type="ECO:0000256" key="7">
    <source>
        <dbReference type="ARBA" id="ARBA00022857"/>
    </source>
</evidence>
<dbReference type="InterPro" id="IPR020630">
    <property type="entry name" value="THF_DH/CycHdrlase_cat_dom"/>
</dbReference>
<gene>
    <name evidence="12" type="primary">folD</name>
    <name evidence="15" type="ORF">H9943_04675</name>
</gene>
<dbReference type="GO" id="GO:0000105">
    <property type="term" value="P:L-histidine biosynthetic process"/>
    <property type="evidence" value="ECO:0007669"/>
    <property type="project" value="UniProtKB-KW"/>
</dbReference>
<comment type="caution">
    <text evidence="12">Lacks conserved residue(s) required for the propagation of feature annotation.</text>
</comment>
<dbReference type="GO" id="GO:0004477">
    <property type="term" value="F:methenyltetrahydrofolate cyclohydrolase activity"/>
    <property type="evidence" value="ECO:0007669"/>
    <property type="project" value="UniProtKB-UniRule"/>
</dbReference>
<protein>
    <recommendedName>
        <fullName evidence="12">Bifunctional protein FolD</fullName>
    </recommendedName>
    <domain>
        <recommendedName>
            <fullName evidence="12">Methylenetetrahydrofolate dehydrogenase</fullName>
            <ecNumber evidence="12">1.5.1.5</ecNumber>
        </recommendedName>
    </domain>
    <domain>
        <recommendedName>
            <fullName evidence="12">Methenyltetrahydrofolate cyclohydrolase</fullName>
            <ecNumber evidence="12">3.5.4.9</ecNumber>
        </recommendedName>
    </domain>
</protein>
<dbReference type="PANTHER" id="PTHR48099">
    <property type="entry name" value="C-1-TETRAHYDROFOLATE SYNTHASE, CYTOPLASMIC-RELATED"/>
    <property type="match status" value="1"/>
</dbReference>
<accession>A0A9D2M2X3</accession>
<keyword evidence="3 12" id="KW-0554">One-carbon metabolism</keyword>
<dbReference type="PRINTS" id="PR00085">
    <property type="entry name" value="THFDHDRGNASE"/>
</dbReference>
<evidence type="ECO:0000256" key="9">
    <source>
        <dbReference type="ARBA" id="ARBA00023102"/>
    </source>
</evidence>
<keyword evidence="11 12" id="KW-0511">Multifunctional enzyme</keyword>
<evidence type="ECO:0000259" key="13">
    <source>
        <dbReference type="Pfam" id="PF00763"/>
    </source>
</evidence>
<feature type="binding site" evidence="12">
    <location>
        <begin position="165"/>
        <end position="167"/>
    </location>
    <ligand>
        <name>NADP(+)</name>
        <dbReference type="ChEBI" id="CHEBI:58349"/>
    </ligand>
</feature>
<dbReference type="Gene3D" id="3.40.50.720">
    <property type="entry name" value="NAD(P)-binding Rossmann-like Domain"/>
    <property type="match status" value="1"/>
</dbReference>
<evidence type="ECO:0000256" key="8">
    <source>
        <dbReference type="ARBA" id="ARBA00023002"/>
    </source>
</evidence>
<dbReference type="PROSITE" id="PS00766">
    <property type="entry name" value="THF_DHG_CYH_1"/>
    <property type="match status" value="1"/>
</dbReference>
<dbReference type="SUPFAM" id="SSF51735">
    <property type="entry name" value="NAD(P)-binding Rossmann-fold domains"/>
    <property type="match status" value="1"/>
</dbReference>
<keyword evidence="8 12" id="KW-0560">Oxidoreductase</keyword>
<dbReference type="GO" id="GO:0004488">
    <property type="term" value="F:methylenetetrahydrofolate dehydrogenase (NADP+) activity"/>
    <property type="evidence" value="ECO:0007669"/>
    <property type="project" value="UniProtKB-UniRule"/>
</dbReference>
<evidence type="ECO:0000256" key="12">
    <source>
        <dbReference type="HAMAP-Rule" id="MF_01576"/>
    </source>
</evidence>
<comment type="caution">
    <text evidence="15">The sequence shown here is derived from an EMBL/GenBank/DDBJ whole genome shotgun (WGS) entry which is preliminary data.</text>
</comment>
<dbReference type="CDD" id="cd01080">
    <property type="entry name" value="NAD_bind_m-THF_DH_Cyclohyd"/>
    <property type="match status" value="1"/>
</dbReference>
<name>A0A9D2M2X3_9FIRM</name>
<dbReference type="Pfam" id="PF02882">
    <property type="entry name" value="THF_DHG_CYH_C"/>
    <property type="match status" value="1"/>
</dbReference>
<dbReference type="FunFam" id="3.40.50.10860:FF:000005">
    <property type="entry name" value="C-1-tetrahydrofolate synthase, cytoplasmic, putative"/>
    <property type="match status" value="1"/>
</dbReference>
<evidence type="ECO:0000313" key="15">
    <source>
        <dbReference type="EMBL" id="HJB39674.1"/>
    </source>
</evidence>
<comment type="catalytic activity">
    <reaction evidence="12">
        <text>(6R)-5,10-methylene-5,6,7,8-tetrahydrofolate + NADP(+) = (6R)-5,10-methenyltetrahydrofolate + NADPH</text>
        <dbReference type="Rhea" id="RHEA:22812"/>
        <dbReference type="ChEBI" id="CHEBI:15636"/>
        <dbReference type="ChEBI" id="CHEBI:57455"/>
        <dbReference type="ChEBI" id="CHEBI:57783"/>
        <dbReference type="ChEBI" id="CHEBI:58349"/>
        <dbReference type="EC" id="1.5.1.5"/>
    </reaction>
</comment>
<comment type="catalytic activity">
    <reaction evidence="12">
        <text>(6R)-5,10-methenyltetrahydrofolate + H2O = (6R)-10-formyltetrahydrofolate + H(+)</text>
        <dbReference type="Rhea" id="RHEA:23700"/>
        <dbReference type="ChEBI" id="CHEBI:15377"/>
        <dbReference type="ChEBI" id="CHEBI:15378"/>
        <dbReference type="ChEBI" id="CHEBI:57455"/>
        <dbReference type="ChEBI" id="CHEBI:195366"/>
        <dbReference type="EC" id="3.5.4.9"/>
    </reaction>
</comment>
<evidence type="ECO:0000256" key="1">
    <source>
        <dbReference type="ARBA" id="ARBA00004777"/>
    </source>
</evidence>
<keyword evidence="7 12" id="KW-0521">NADP</keyword>
<dbReference type="EC" id="1.5.1.5" evidence="12"/>
<feature type="domain" description="Tetrahydrofolate dehydrogenase/cyclohydrolase NAD(P)-binding" evidence="14">
    <location>
        <begin position="139"/>
        <end position="280"/>
    </location>
</feature>
<comment type="subunit">
    <text evidence="2 12">Homodimer.</text>
</comment>
<evidence type="ECO:0000259" key="14">
    <source>
        <dbReference type="Pfam" id="PF02882"/>
    </source>
</evidence>
<comment type="function">
    <text evidence="12">Catalyzes the oxidation of 5,10-methylenetetrahydrofolate to 5,10-methenyltetrahydrofolate and then the hydrolysis of 5,10-methenyltetrahydrofolate to 10-formyltetrahydrofolate.</text>
</comment>
<dbReference type="FunFam" id="3.40.50.720:FF:000094">
    <property type="entry name" value="Bifunctional protein FolD"/>
    <property type="match status" value="1"/>
</dbReference>
<keyword evidence="5 12" id="KW-0658">Purine biosynthesis</keyword>
<dbReference type="EC" id="3.5.4.9" evidence="12"/>
<dbReference type="Pfam" id="PF00763">
    <property type="entry name" value="THF_DHG_CYH"/>
    <property type="match status" value="1"/>
</dbReference>
<evidence type="ECO:0000313" key="16">
    <source>
        <dbReference type="Proteomes" id="UP000824209"/>
    </source>
</evidence>
<dbReference type="AlphaFoldDB" id="A0A9D2M2X3"/>
<keyword evidence="4 12" id="KW-0028">Amino-acid biosynthesis</keyword>
<evidence type="ECO:0000256" key="4">
    <source>
        <dbReference type="ARBA" id="ARBA00022605"/>
    </source>
</evidence>
<dbReference type="InterPro" id="IPR036291">
    <property type="entry name" value="NAD(P)-bd_dom_sf"/>
</dbReference>
<dbReference type="GO" id="GO:0035999">
    <property type="term" value="P:tetrahydrofolate interconversion"/>
    <property type="evidence" value="ECO:0007669"/>
    <property type="project" value="UniProtKB-UniRule"/>
</dbReference>
<dbReference type="GO" id="GO:0009086">
    <property type="term" value="P:methionine biosynthetic process"/>
    <property type="evidence" value="ECO:0007669"/>
    <property type="project" value="UniProtKB-KW"/>
</dbReference>
<dbReference type="SUPFAM" id="SSF53223">
    <property type="entry name" value="Aminoacid dehydrogenase-like, N-terminal domain"/>
    <property type="match status" value="1"/>
</dbReference>
<evidence type="ECO:0000256" key="5">
    <source>
        <dbReference type="ARBA" id="ARBA00022755"/>
    </source>
</evidence>
<dbReference type="HAMAP" id="MF_01576">
    <property type="entry name" value="THF_DHG_CYH"/>
    <property type="match status" value="1"/>
</dbReference>
<dbReference type="Proteomes" id="UP000824209">
    <property type="component" value="Unassembled WGS sequence"/>
</dbReference>
<dbReference type="GO" id="GO:0006164">
    <property type="term" value="P:purine nucleotide biosynthetic process"/>
    <property type="evidence" value="ECO:0007669"/>
    <property type="project" value="UniProtKB-KW"/>
</dbReference>
<keyword evidence="10 12" id="KW-0486">Methionine biosynthesis</keyword>
<dbReference type="InterPro" id="IPR046346">
    <property type="entry name" value="Aminoacid_DH-like_N_sf"/>
</dbReference>
<dbReference type="Gene3D" id="3.40.50.10860">
    <property type="entry name" value="Leucine Dehydrogenase, chain A, domain 1"/>
    <property type="match status" value="1"/>
</dbReference>
<reference evidence="15" key="1">
    <citation type="journal article" date="2021" name="PeerJ">
        <title>Extensive microbial diversity within the chicken gut microbiome revealed by metagenomics and culture.</title>
        <authorList>
            <person name="Gilroy R."/>
            <person name="Ravi A."/>
            <person name="Getino M."/>
            <person name="Pursley I."/>
            <person name="Horton D.L."/>
            <person name="Alikhan N.F."/>
            <person name="Baker D."/>
            <person name="Gharbi K."/>
            <person name="Hall N."/>
            <person name="Watson M."/>
            <person name="Adriaenssens E.M."/>
            <person name="Foster-Nyarko E."/>
            <person name="Jarju S."/>
            <person name="Secka A."/>
            <person name="Antonio M."/>
            <person name="Oren A."/>
            <person name="Chaudhuri R.R."/>
            <person name="La Ragione R."/>
            <person name="Hildebrand F."/>
            <person name="Pallen M.J."/>
        </authorList>
    </citation>
    <scope>NUCLEOTIDE SEQUENCE</scope>
    <source>
        <strain evidence="15">ChiBcec8-14828</strain>
    </source>
</reference>
<evidence type="ECO:0000256" key="11">
    <source>
        <dbReference type="ARBA" id="ARBA00023268"/>
    </source>
</evidence>
<keyword evidence="6 12" id="KW-0378">Hydrolase</keyword>
<evidence type="ECO:0000256" key="3">
    <source>
        <dbReference type="ARBA" id="ARBA00022563"/>
    </source>
</evidence>
<organism evidence="15 16">
    <name type="scientific">Candidatus Ruthenibacterium avium</name>
    <dbReference type="NCBI Taxonomy" id="2838751"/>
    <lineage>
        <taxon>Bacteria</taxon>
        <taxon>Bacillati</taxon>
        <taxon>Bacillota</taxon>
        <taxon>Clostridia</taxon>
        <taxon>Eubacteriales</taxon>
        <taxon>Oscillospiraceae</taxon>
        <taxon>Ruthenibacterium</taxon>
    </lineage>
</organism>
<evidence type="ECO:0000256" key="10">
    <source>
        <dbReference type="ARBA" id="ARBA00023167"/>
    </source>
</evidence>
<dbReference type="InterPro" id="IPR020867">
    <property type="entry name" value="THF_DH/CycHdrlase_CS"/>
</dbReference>
<comment type="similarity">
    <text evidence="12">Belongs to the tetrahydrofolate dehydrogenase/cyclohydrolase family.</text>
</comment>
<evidence type="ECO:0000256" key="2">
    <source>
        <dbReference type="ARBA" id="ARBA00011738"/>
    </source>
</evidence>
<dbReference type="EMBL" id="DWYA01000047">
    <property type="protein sequence ID" value="HJB39674.1"/>
    <property type="molecule type" value="Genomic_DNA"/>
</dbReference>
<dbReference type="GO" id="GO:0005829">
    <property type="term" value="C:cytosol"/>
    <property type="evidence" value="ECO:0007669"/>
    <property type="project" value="TreeGrafter"/>
</dbReference>
<dbReference type="InterPro" id="IPR000672">
    <property type="entry name" value="THF_DH/CycHdrlase"/>
</dbReference>
<dbReference type="InterPro" id="IPR020631">
    <property type="entry name" value="THF_DH/CycHdrlase_NAD-bd_dom"/>
</dbReference>
<reference evidence="15" key="2">
    <citation type="submission" date="2021-04" db="EMBL/GenBank/DDBJ databases">
        <authorList>
            <person name="Gilroy R."/>
        </authorList>
    </citation>
    <scope>NUCLEOTIDE SEQUENCE</scope>
    <source>
        <strain evidence="15">ChiBcec8-14828</strain>
    </source>
</reference>
<evidence type="ECO:0000256" key="6">
    <source>
        <dbReference type="ARBA" id="ARBA00022801"/>
    </source>
</evidence>
<feature type="domain" description="Tetrahydrofolate dehydrogenase/cyclohydrolase catalytic" evidence="13">
    <location>
        <begin position="5"/>
        <end position="119"/>
    </location>
</feature>
<comment type="pathway">
    <text evidence="1 12">One-carbon metabolism; tetrahydrofolate interconversion.</text>
</comment>
<sequence>MAQIIRGKELAALCKQQVAERVKALEERGVKPCLAVVLVGENPASQVYVSGKEKDCAECGILSRVLRMPETTTQEELLHTVRTLNEDETVHGILVQLPLPEHLSAQAVIETIAPEKDVDGFTPINTGLVSLGDARAFYPCTPSGCMKMLYSVCTDLAGKRAVVLGRSNIVGKPMASLLLAADCTVTMCHSKTKNLAEICRNADILVAAIGKAKFVTKELVNQDTIVIDVGMNRDENGKLCGDVDFDSVEPVVRAVTPVPGGVGLMTRAVLMENTVKAAENALKPLA</sequence>
<keyword evidence="9 12" id="KW-0368">Histidine biosynthesis</keyword>
<proteinExistence type="inferred from homology"/>
<dbReference type="PANTHER" id="PTHR48099:SF5">
    <property type="entry name" value="C-1-TETRAHYDROFOLATE SYNTHASE, CYTOPLASMIC"/>
    <property type="match status" value="1"/>
</dbReference>